<evidence type="ECO:0000313" key="6">
    <source>
        <dbReference type="EMBL" id="PKV98307.1"/>
    </source>
</evidence>
<dbReference type="Proteomes" id="UP000233766">
    <property type="component" value="Unassembled WGS sequence"/>
</dbReference>
<comment type="caution">
    <text evidence="6">The sequence shown here is derived from an EMBL/GenBank/DDBJ whole genome shotgun (WGS) entry which is preliminary data.</text>
</comment>
<evidence type="ECO:0000256" key="3">
    <source>
        <dbReference type="ARBA" id="ARBA00023180"/>
    </source>
</evidence>
<dbReference type="InterPro" id="IPR011042">
    <property type="entry name" value="6-blade_b-propeller_TolB-like"/>
</dbReference>
<organism evidence="6 7">
    <name type="scientific">Nocardia fluminea</name>
    <dbReference type="NCBI Taxonomy" id="134984"/>
    <lineage>
        <taxon>Bacteria</taxon>
        <taxon>Bacillati</taxon>
        <taxon>Actinomycetota</taxon>
        <taxon>Actinomycetes</taxon>
        <taxon>Mycobacteriales</taxon>
        <taxon>Nocardiaceae</taxon>
        <taxon>Nocardia</taxon>
    </lineage>
</organism>
<reference evidence="6 7" key="1">
    <citation type="submission" date="2017-12" db="EMBL/GenBank/DDBJ databases">
        <title>Sequencing the genomes of 1000 Actinobacteria strains.</title>
        <authorList>
            <person name="Klenk H.-P."/>
        </authorList>
    </citation>
    <scope>NUCLEOTIDE SEQUENCE [LARGE SCALE GENOMIC DNA]</scope>
    <source>
        <strain evidence="6 7">DSM 44489</strain>
    </source>
</reference>
<dbReference type="SUPFAM" id="SSF63829">
    <property type="entry name" value="Calcium-dependent phosphotriesterase"/>
    <property type="match status" value="1"/>
</dbReference>
<evidence type="ECO:0000256" key="1">
    <source>
        <dbReference type="ARBA" id="ARBA00009191"/>
    </source>
</evidence>
<keyword evidence="3" id="KW-0325">Glycoprotein</keyword>
<keyword evidence="7" id="KW-1185">Reference proteome</keyword>
<dbReference type="Pfam" id="PF20067">
    <property type="entry name" value="SSL_N"/>
    <property type="match status" value="1"/>
</dbReference>
<dbReference type="GO" id="GO:0016787">
    <property type="term" value="F:hydrolase activity"/>
    <property type="evidence" value="ECO:0007669"/>
    <property type="project" value="TreeGrafter"/>
</dbReference>
<evidence type="ECO:0000259" key="5">
    <source>
        <dbReference type="Pfam" id="PF03088"/>
    </source>
</evidence>
<gene>
    <name evidence="6" type="ORF">ATK86_0320</name>
</gene>
<sequence>MGMPMRPHRWTPPRPTARARQTRSDPPMPPIRLLPLPGNGPEDVVVLPDGRIVTGTDDGAIWRVDPVSGTVERIADAGGRPLGMHAEADGALLICVAGRGVLRLAEPGADLEVVVGEIDGVPIAFPSNVIRDDDGTIYFSISSRRWPFEEWMTDILEHSGSGQLVRRDPDGHLEVLVDGLQFANGVVLAPDRSCLLVAETGAYRITRYWLTGPRAGTTDHVAENLPGSPDNMLVGSDGLVWVGLVSPRNPLLDRLFLLPGILRRLVDALPDRLTPAPVRSVWVLAFDFDGTLVHDLQRDGADYALVTAVAEHNGTLYLGSLSEPAIAVTSVPVT</sequence>
<dbReference type="Gene3D" id="2.120.10.30">
    <property type="entry name" value="TolB, C-terminal domain"/>
    <property type="match status" value="1"/>
</dbReference>
<proteinExistence type="inferred from homology"/>
<feature type="compositionally biased region" description="Basic residues" evidence="4">
    <location>
        <begin position="1"/>
        <end position="11"/>
    </location>
</feature>
<comment type="similarity">
    <text evidence="1">Belongs to the strictosidine synthase family.</text>
</comment>
<accession>A0A2N3WWS1</accession>
<dbReference type="PANTHER" id="PTHR10426:SF88">
    <property type="entry name" value="ADIPOCYTE PLASMA MEMBRANE-ASSOCIATED PROTEIN HEMOMUCIN-RELATED"/>
    <property type="match status" value="1"/>
</dbReference>
<dbReference type="PANTHER" id="PTHR10426">
    <property type="entry name" value="STRICTOSIDINE SYNTHASE-RELATED"/>
    <property type="match status" value="1"/>
</dbReference>
<dbReference type="AlphaFoldDB" id="A0A2N3WWS1"/>
<evidence type="ECO:0000313" key="7">
    <source>
        <dbReference type="Proteomes" id="UP000233766"/>
    </source>
</evidence>
<dbReference type="InterPro" id="IPR018119">
    <property type="entry name" value="Strictosidine_synth_cons-reg"/>
</dbReference>
<feature type="region of interest" description="Disordered" evidence="4">
    <location>
        <begin position="1"/>
        <end position="36"/>
    </location>
</feature>
<keyword evidence="2" id="KW-0597">Phosphoprotein</keyword>
<evidence type="ECO:0000256" key="2">
    <source>
        <dbReference type="ARBA" id="ARBA00022553"/>
    </source>
</evidence>
<dbReference type="EMBL" id="PJMW01000001">
    <property type="protein sequence ID" value="PKV98307.1"/>
    <property type="molecule type" value="Genomic_DNA"/>
</dbReference>
<dbReference type="Pfam" id="PF03088">
    <property type="entry name" value="Str_synth"/>
    <property type="match status" value="1"/>
</dbReference>
<protein>
    <submittedName>
        <fullName evidence="6">Sugar lactone lactonase YvrE</fullName>
    </submittedName>
</protein>
<feature type="domain" description="Strictosidine synthase conserved region" evidence="5">
    <location>
        <begin position="130"/>
        <end position="212"/>
    </location>
</feature>
<evidence type="ECO:0000256" key="4">
    <source>
        <dbReference type="SAM" id="MobiDB-lite"/>
    </source>
</evidence>
<name>A0A2N3WWS1_9NOCA</name>